<dbReference type="PROSITE" id="PS50968">
    <property type="entry name" value="BIOTINYL_LIPOYL"/>
    <property type="match status" value="1"/>
</dbReference>
<gene>
    <name evidence="2" type="ORF">cyc_06600</name>
</gene>
<evidence type="ECO:0000313" key="2">
    <source>
        <dbReference type="EMBL" id="OEH75434.1"/>
    </source>
</evidence>
<dbReference type="VEuPathDB" id="ToxoDB:LOC34622727"/>
<dbReference type="InterPro" id="IPR002930">
    <property type="entry name" value="GCV_H"/>
</dbReference>
<dbReference type="GO" id="GO:0019464">
    <property type="term" value="P:glycine decarboxylation via glycine cleavage system"/>
    <property type="evidence" value="ECO:0007669"/>
    <property type="project" value="InterPro"/>
</dbReference>
<evidence type="ECO:0000259" key="1">
    <source>
        <dbReference type="PROSITE" id="PS50968"/>
    </source>
</evidence>
<dbReference type="SUPFAM" id="SSF51230">
    <property type="entry name" value="Single hybrid motif"/>
    <property type="match status" value="1"/>
</dbReference>
<dbReference type="InterPro" id="IPR033753">
    <property type="entry name" value="GCV_H/Fam206"/>
</dbReference>
<name>A0A1D3CW79_9EIME</name>
<organism evidence="2 3">
    <name type="scientific">Cyclospora cayetanensis</name>
    <dbReference type="NCBI Taxonomy" id="88456"/>
    <lineage>
        <taxon>Eukaryota</taxon>
        <taxon>Sar</taxon>
        <taxon>Alveolata</taxon>
        <taxon>Apicomplexa</taxon>
        <taxon>Conoidasida</taxon>
        <taxon>Coccidia</taxon>
        <taxon>Eucoccidiorida</taxon>
        <taxon>Eimeriorina</taxon>
        <taxon>Eimeriidae</taxon>
        <taxon>Cyclospora</taxon>
    </lineage>
</organism>
<dbReference type="EMBL" id="JROU02001720">
    <property type="protein sequence ID" value="OEH75434.1"/>
    <property type="molecule type" value="Genomic_DNA"/>
</dbReference>
<reference evidence="2 3" key="1">
    <citation type="journal article" date="2016" name="BMC Genomics">
        <title>Comparative genomics reveals Cyclospora cayetanensis possesses coccidia-like metabolism and invasion components but unique surface antigens.</title>
        <authorList>
            <person name="Liu S."/>
            <person name="Wang L."/>
            <person name="Zheng H."/>
            <person name="Xu Z."/>
            <person name="Roellig D.M."/>
            <person name="Li N."/>
            <person name="Frace M.A."/>
            <person name="Tang K."/>
            <person name="Arrowood M.J."/>
            <person name="Moss D.M."/>
            <person name="Zhang L."/>
            <person name="Feng Y."/>
            <person name="Xiao L."/>
        </authorList>
    </citation>
    <scope>NUCLEOTIDE SEQUENCE [LARGE SCALE GENOMIC DNA]</scope>
    <source>
        <strain evidence="2 3">CHN_HEN01</strain>
    </source>
</reference>
<protein>
    <submittedName>
        <fullName evidence="2">Glycine cleavage system protein h</fullName>
    </submittedName>
</protein>
<dbReference type="PANTHER" id="PTHR11715">
    <property type="entry name" value="GLYCINE CLEAVAGE SYSTEM H PROTEIN"/>
    <property type="match status" value="1"/>
</dbReference>
<dbReference type="PANTHER" id="PTHR11715:SF3">
    <property type="entry name" value="GLYCINE CLEAVAGE SYSTEM H PROTEIN-RELATED"/>
    <property type="match status" value="1"/>
</dbReference>
<dbReference type="InterPro" id="IPR000089">
    <property type="entry name" value="Biotin_lipoyl"/>
</dbReference>
<dbReference type="Gene3D" id="2.40.50.100">
    <property type="match status" value="1"/>
</dbReference>
<accession>A0A1D3CW79</accession>
<dbReference type="CDD" id="cd06848">
    <property type="entry name" value="GCS_H"/>
    <property type="match status" value="1"/>
</dbReference>
<dbReference type="GO" id="GO:0005737">
    <property type="term" value="C:cytoplasm"/>
    <property type="evidence" value="ECO:0007669"/>
    <property type="project" value="TreeGrafter"/>
</dbReference>
<dbReference type="VEuPathDB" id="ToxoDB:cyc_06600"/>
<dbReference type="Pfam" id="PF01597">
    <property type="entry name" value="GCV_H"/>
    <property type="match status" value="1"/>
</dbReference>
<proteinExistence type="predicted"/>
<dbReference type="AlphaFoldDB" id="A0A1D3CW79"/>
<feature type="domain" description="Lipoyl-binding" evidence="1">
    <location>
        <begin position="154"/>
        <end position="241"/>
    </location>
</feature>
<dbReference type="GO" id="GO:0005960">
    <property type="term" value="C:glycine cleavage complex"/>
    <property type="evidence" value="ECO:0007669"/>
    <property type="project" value="InterPro"/>
</dbReference>
<dbReference type="Proteomes" id="UP000095192">
    <property type="component" value="Unassembled WGS sequence"/>
</dbReference>
<comment type="caution">
    <text evidence="2">The sequence shown here is derived from an EMBL/GenBank/DDBJ whole genome shotgun (WGS) entry which is preliminary data.</text>
</comment>
<dbReference type="GO" id="GO:0009249">
    <property type="term" value="P:protein lipoylation"/>
    <property type="evidence" value="ECO:0007669"/>
    <property type="project" value="TreeGrafter"/>
</dbReference>
<sequence length="285" mass="30421">MPLAAAGGTEAFELLDPSAASKCLSAPPDRNKTYHLVSLQLGGPVAKLPEQEMLTRLHTLLRHPPRVCTTRASASQPLVCRKLFSSAVRQPGRVRGHALASCQQGGTQFQPSASERWNVGPRYVSTNSVGAEETKILYSKSHEYVRFLTPDGSKAAVGVSEFAADELGEIVFIEAVVPVDKETQVRVAKGDPVCALEAVKAVAEVYAPVSGHVIAFNEKVKEDPGLITRDPEGEGWIFMMTVEPSQSASADTDKSLSHASVCSTLLSPAAYASHVRREAGAADEN</sequence>
<dbReference type="InterPro" id="IPR011053">
    <property type="entry name" value="Single_hybrid_motif"/>
</dbReference>
<evidence type="ECO:0000313" key="3">
    <source>
        <dbReference type="Proteomes" id="UP000095192"/>
    </source>
</evidence>
<keyword evidence="3" id="KW-1185">Reference proteome</keyword>
<dbReference type="InParanoid" id="A0A1D3CW79"/>